<comment type="caution">
    <text evidence="6">The sequence shown here is derived from an EMBL/GenBank/DDBJ whole genome shotgun (WGS) entry which is preliminary data.</text>
</comment>
<sequence length="213" mass="21748">MPRIQAGSLSAHHDLVWGSLLDALERLLAERGADSVTLAQIAAEAGIARNTIYNYARDKQDLLAAAAERAGNDLAPRISDIAGGPGSALERLSATVGALLSFFVSGTHRHLLLQSLTGALPQDVGRSAGAPFASVVADLTAIVEDGAEQGRFRVGGDPGLTTRLLSGTMAAAVHEVAAAPGTLPAVRERTMEFLLGALGSGSTGTDRSVDGAS</sequence>
<dbReference type="Gene3D" id="1.10.10.60">
    <property type="entry name" value="Homeodomain-like"/>
    <property type="match status" value="1"/>
</dbReference>
<evidence type="ECO:0000313" key="6">
    <source>
        <dbReference type="EMBL" id="GHD31077.1"/>
    </source>
</evidence>
<dbReference type="Proteomes" id="UP000654947">
    <property type="component" value="Unassembled WGS sequence"/>
</dbReference>
<dbReference type="PRINTS" id="PR00455">
    <property type="entry name" value="HTHTETR"/>
</dbReference>
<dbReference type="AlphaFoldDB" id="A0A918XHM1"/>
<feature type="DNA-binding region" description="H-T-H motif" evidence="4">
    <location>
        <begin position="37"/>
        <end position="56"/>
    </location>
</feature>
<dbReference type="GO" id="GO:0003700">
    <property type="term" value="F:DNA-binding transcription factor activity"/>
    <property type="evidence" value="ECO:0007669"/>
    <property type="project" value="TreeGrafter"/>
</dbReference>
<dbReference type="SUPFAM" id="SSF48498">
    <property type="entry name" value="Tetracyclin repressor-like, C-terminal domain"/>
    <property type="match status" value="1"/>
</dbReference>
<evidence type="ECO:0000256" key="4">
    <source>
        <dbReference type="PROSITE-ProRule" id="PRU00335"/>
    </source>
</evidence>
<evidence type="ECO:0000313" key="7">
    <source>
        <dbReference type="Proteomes" id="UP000654947"/>
    </source>
</evidence>
<dbReference type="InterPro" id="IPR009057">
    <property type="entry name" value="Homeodomain-like_sf"/>
</dbReference>
<evidence type="ECO:0000256" key="3">
    <source>
        <dbReference type="ARBA" id="ARBA00023163"/>
    </source>
</evidence>
<name>A0A918XHM1_9ACTN</name>
<keyword evidence="1" id="KW-0805">Transcription regulation</keyword>
<feature type="domain" description="HTH tetR-type" evidence="5">
    <location>
        <begin position="14"/>
        <end position="74"/>
    </location>
</feature>
<organism evidence="6 7">
    <name type="scientific">Nocardiopsis kunsanensis</name>
    <dbReference type="NCBI Taxonomy" id="141693"/>
    <lineage>
        <taxon>Bacteria</taxon>
        <taxon>Bacillati</taxon>
        <taxon>Actinomycetota</taxon>
        <taxon>Actinomycetes</taxon>
        <taxon>Streptosporangiales</taxon>
        <taxon>Nocardiopsidaceae</taxon>
        <taxon>Nocardiopsis</taxon>
    </lineage>
</organism>
<dbReference type="PANTHER" id="PTHR30055">
    <property type="entry name" value="HTH-TYPE TRANSCRIPTIONAL REGULATOR RUTR"/>
    <property type="match status" value="1"/>
</dbReference>
<dbReference type="InterPro" id="IPR050109">
    <property type="entry name" value="HTH-type_TetR-like_transc_reg"/>
</dbReference>
<evidence type="ECO:0000256" key="2">
    <source>
        <dbReference type="ARBA" id="ARBA00023125"/>
    </source>
</evidence>
<dbReference type="InterPro" id="IPR036271">
    <property type="entry name" value="Tet_transcr_reg_TetR-rel_C_sf"/>
</dbReference>
<keyword evidence="2 4" id="KW-0238">DNA-binding</keyword>
<protein>
    <recommendedName>
        <fullName evidence="5">HTH tetR-type domain-containing protein</fullName>
    </recommendedName>
</protein>
<accession>A0A918XHM1</accession>
<reference evidence="6 7" key="1">
    <citation type="journal article" date="2014" name="Int. J. Syst. Evol. Microbiol.">
        <title>Complete genome sequence of Corynebacterium casei LMG S-19264T (=DSM 44701T), isolated from a smear-ripened cheese.</title>
        <authorList>
            <consortium name="US DOE Joint Genome Institute (JGI-PGF)"/>
            <person name="Walter F."/>
            <person name="Albersmeier A."/>
            <person name="Kalinowski J."/>
            <person name="Ruckert C."/>
        </authorList>
    </citation>
    <scope>NUCLEOTIDE SEQUENCE [LARGE SCALE GENOMIC DNA]</scope>
    <source>
        <strain evidence="6 7">KCTC 19473</strain>
    </source>
</reference>
<evidence type="ECO:0000259" key="5">
    <source>
        <dbReference type="PROSITE" id="PS50977"/>
    </source>
</evidence>
<dbReference type="EMBL" id="BMXL01000020">
    <property type="protein sequence ID" value="GHD31077.1"/>
    <property type="molecule type" value="Genomic_DNA"/>
</dbReference>
<dbReference type="Gene3D" id="1.10.357.10">
    <property type="entry name" value="Tetracycline Repressor, domain 2"/>
    <property type="match status" value="1"/>
</dbReference>
<dbReference type="PROSITE" id="PS50977">
    <property type="entry name" value="HTH_TETR_2"/>
    <property type="match status" value="1"/>
</dbReference>
<keyword evidence="3" id="KW-0804">Transcription</keyword>
<dbReference type="RefSeq" id="WP_017574582.1">
    <property type="nucleotide sequence ID" value="NZ_BMXL01000020.1"/>
</dbReference>
<keyword evidence="7" id="KW-1185">Reference proteome</keyword>
<evidence type="ECO:0000256" key="1">
    <source>
        <dbReference type="ARBA" id="ARBA00023015"/>
    </source>
</evidence>
<dbReference type="PANTHER" id="PTHR30055:SF234">
    <property type="entry name" value="HTH-TYPE TRANSCRIPTIONAL REGULATOR BETI"/>
    <property type="match status" value="1"/>
</dbReference>
<dbReference type="InterPro" id="IPR001647">
    <property type="entry name" value="HTH_TetR"/>
</dbReference>
<proteinExistence type="predicted"/>
<dbReference type="GO" id="GO:0000976">
    <property type="term" value="F:transcription cis-regulatory region binding"/>
    <property type="evidence" value="ECO:0007669"/>
    <property type="project" value="TreeGrafter"/>
</dbReference>
<gene>
    <name evidence="6" type="ORF">GCM10007147_33560</name>
</gene>
<dbReference type="Pfam" id="PF00440">
    <property type="entry name" value="TetR_N"/>
    <property type="match status" value="1"/>
</dbReference>
<dbReference type="SUPFAM" id="SSF46689">
    <property type="entry name" value="Homeodomain-like"/>
    <property type="match status" value="1"/>
</dbReference>